<sequence>MTKVSNQFMKMMQNLLVWLVIFISASANAKSLDNTQLYTVPSGKVWVVNDIQRNLCDVCTSDVYVQKGSMQLNEVWVSG</sequence>
<evidence type="ECO:0000256" key="1">
    <source>
        <dbReference type="SAM" id="SignalP"/>
    </source>
</evidence>
<evidence type="ECO:0000313" key="2">
    <source>
        <dbReference type="EMBL" id="GLT19740.1"/>
    </source>
</evidence>
<dbReference type="Proteomes" id="UP001157138">
    <property type="component" value="Unassembled WGS sequence"/>
</dbReference>
<protein>
    <recommendedName>
        <fullName evidence="4">DUF1496 domain-containing protein</fullName>
    </recommendedName>
</protein>
<gene>
    <name evidence="2" type="ORF">GCM10007938_35230</name>
</gene>
<comment type="caution">
    <text evidence="2">The sequence shown here is derived from an EMBL/GenBank/DDBJ whole genome shotgun (WGS) entry which is preliminary data.</text>
</comment>
<feature type="chain" id="PRO_5046181719" description="DUF1496 domain-containing protein" evidence="1">
    <location>
        <begin position="30"/>
        <end position="79"/>
    </location>
</feature>
<dbReference type="EMBL" id="BSPW01000083">
    <property type="protein sequence ID" value="GLT19740.1"/>
    <property type="molecule type" value="Genomic_DNA"/>
</dbReference>
<evidence type="ECO:0008006" key="4">
    <source>
        <dbReference type="Google" id="ProtNLM"/>
    </source>
</evidence>
<reference evidence="3" key="1">
    <citation type="journal article" date="2019" name="Int. J. Syst. Evol. Microbiol.">
        <title>The Global Catalogue of Microorganisms (GCM) 10K type strain sequencing project: providing services to taxonomists for standard genome sequencing and annotation.</title>
        <authorList>
            <consortium name="The Broad Institute Genomics Platform"/>
            <consortium name="The Broad Institute Genome Sequencing Center for Infectious Disease"/>
            <person name="Wu L."/>
            <person name="Ma J."/>
        </authorList>
    </citation>
    <scope>NUCLEOTIDE SEQUENCE [LARGE SCALE GENOMIC DNA]</scope>
    <source>
        <strain evidence="3">NBRC 108723</strain>
    </source>
</reference>
<proteinExistence type="predicted"/>
<keyword evidence="1" id="KW-0732">Signal</keyword>
<name>A0ABQ6F4G3_9VIBR</name>
<keyword evidence="3" id="KW-1185">Reference proteome</keyword>
<evidence type="ECO:0000313" key="3">
    <source>
        <dbReference type="Proteomes" id="UP001157138"/>
    </source>
</evidence>
<accession>A0ABQ6F4G3</accession>
<organism evidence="2 3">
    <name type="scientific">Vibrio zhanjiangensis</name>
    <dbReference type="NCBI Taxonomy" id="1046128"/>
    <lineage>
        <taxon>Bacteria</taxon>
        <taxon>Pseudomonadati</taxon>
        <taxon>Pseudomonadota</taxon>
        <taxon>Gammaproteobacteria</taxon>
        <taxon>Vibrionales</taxon>
        <taxon>Vibrionaceae</taxon>
        <taxon>Vibrio</taxon>
    </lineage>
</organism>
<feature type="signal peptide" evidence="1">
    <location>
        <begin position="1"/>
        <end position="29"/>
    </location>
</feature>